<protein>
    <submittedName>
        <fullName evidence="1">Uncharacterized protein</fullName>
    </submittedName>
</protein>
<organism evidence="1 2">
    <name type="scientific">Wuchereria bancrofti</name>
    <dbReference type="NCBI Taxonomy" id="6293"/>
    <lineage>
        <taxon>Eukaryota</taxon>
        <taxon>Metazoa</taxon>
        <taxon>Ecdysozoa</taxon>
        <taxon>Nematoda</taxon>
        <taxon>Chromadorea</taxon>
        <taxon>Rhabditida</taxon>
        <taxon>Spirurina</taxon>
        <taxon>Spiruromorpha</taxon>
        <taxon>Filarioidea</taxon>
        <taxon>Onchocercidae</taxon>
        <taxon>Wuchereria</taxon>
    </lineage>
</organism>
<comment type="caution">
    <text evidence="1">The sequence shown here is derived from an EMBL/GenBank/DDBJ whole genome shotgun (WGS) entry which is preliminary data.</text>
</comment>
<dbReference type="EMBL" id="ADBV01004432">
    <property type="protein sequence ID" value="EJW80523.1"/>
    <property type="molecule type" value="Genomic_DNA"/>
</dbReference>
<feature type="non-terminal residue" evidence="1">
    <location>
        <position position="1"/>
    </location>
</feature>
<evidence type="ECO:0000313" key="1">
    <source>
        <dbReference type="EMBL" id="EJW80523.1"/>
    </source>
</evidence>
<accession>J9EEF0</accession>
<dbReference type="Proteomes" id="UP000004810">
    <property type="component" value="Unassembled WGS sequence"/>
</dbReference>
<evidence type="ECO:0000313" key="2">
    <source>
        <dbReference type="Proteomes" id="UP000004810"/>
    </source>
</evidence>
<reference evidence="2" key="1">
    <citation type="submission" date="2012-08" db="EMBL/GenBank/DDBJ databases">
        <title>The Genome Sequence of Wuchereria bancrofti.</title>
        <authorList>
            <person name="Nutman T.B."/>
            <person name="Fink D.L."/>
            <person name="Russ C."/>
            <person name="Young S."/>
            <person name="Zeng Q."/>
            <person name="Koehrsen M."/>
            <person name="Alvarado L."/>
            <person name="Berlin A."/>
            <person name="Chapman S.B."/>
            <person name="Chen Z."/>
            <person name="Freedman E."/>
            <person name="Gellesch M."/>
            <person name="Goldberg J."/>
            <person name="Griggs A."/>
            <person name="Gujja S."/>
            <person name="Heilman E.R."/>
            <person name="Heiman D."/>
            <person name="Hepburn T."/>
            <person name="Howarth C."/>
            <person name="Jen D."/>
            <person name="Larson L."/>
            <person name="Lewis B."/>
            <person name="Mehta T."/>
            <person name="Park D."/>
            <person name="Pearson M."/>
            <person name="Roberts A."/>
            <person name="Saif S."/>
            <person name="Shea T."/>
            <person name="Shenoy N."/>
            <person name="Sisk P."/>
            <person name="Stolte C."/>
            <person name="Sykes S."/>
            <person name="Walk T."/>
            <person name="White J."/>
            <person name="Yandava C."/>
            <person name="Haas B."/>
            <person name="Henn M.R."/>
            <person name="Nusbaum C."/>
            <person name="Birren B."/>
        </authorList>
    </citation>
    <scope>NUCLEOTIDE SEQUENCE [LARGE SCALE GENOMIC DNA]</scope>
    <source>
        <strain evidence="2">NA</strain>
    </source>
</reference>
<sequence length="77" mass="9210">DTFFCIADRKRVPLWRTFRDRMPSHYQCSPDEIMLDEGREEHEKDEKPIVEMGRRHVETFPILTSTTLPPYCDHTDS</sequence>
<gene>
    <name evidence="1" type="ORF">WUBG_08568</name>
</gene>
<name>J9EEF0_WUCBA</name>
<proteinExistence type="predicted"/>
<dbReference type="AlphaFoldDB" id="J9EEF0"/>